<protein>
    <submittedName>
        <fullName evidence="5">NAD(P)-binding domain-containing protein</fullName>
    </submittedName>
</protein>
<proteinExistence type="inferred from homology"/>
<dbReference type="EMBL" id="JABBNB010000020">
    <property type="protein sequence ID" value="NMO03163.1"/>
    <property type="molecule type" value="Genomic_DNA"/>
</dbReference>
<evidence type="ECO:0000259" key="4">
    <source>
        <dbReference type="Pfam" id="PF21761"/>
    </source>
</evidence>
<dbReference type="GO" id="GO:0050661">
    <property type="term" value="F:NADP binding"/>
    <property type="evidence" value="ECO:0007669"/>
    <property type="project" value="InterPro"/>
</dbReference>
<dbReference type="AlphaFoldDB" id="A0A848L3I6"/>
<dbReference type="InterPro" id="IPR013328">
    <property type="entry name" value="6PGD_dom2"/>
</dbReference>
<reference evidence="5 6" key="1">
    <citation type="submission" date="2020-04" db="EMBL/GenBank/DDBJ databases">
        <title>Gordonia sp. nov. TBRC 11910.</title>
        <authorList>
            <person name="Suriyachadkun C."/>
        </authorList>
    </citation>
    <scope>NUCLEOTIDE SEQUENCE [LARGE SCALE GENOMIC DNA]</scope>
    <source>
        <strain evidence="5 6">TBRC 11910</strain>
    </source>
</reference>
<comment type="caution">
    <text evidence="5">The sequence shown here is derived from an EMBL/GenBank/DDBJ whole genome shotgun (WGS) entry which is preliminary data.</text>
</comment>
<dbReference type="InterPro" id="IPR008927">
    <property type="entry name" value="6-PGluconate_DH-like_C_sf"/>
</dbReference>
<name>A0A848L3I6_9ACTN</name>
<evidence type="ECO:0000313" key="5">
    <source>
        <dbReference type="EMBL" id="NMO03163.1"/>
    </source>
</evidence>
<dbReference type="Gene3D" id="3.40.50.720">
    <property type="entry name" value="NAD(P)-binding Rossmann-like Domain"/>
    <property type="match status" value="1"/>
</dbReference>
<dbReference type="InterPro" id="IPR015815">
    <property type="entry name" value="HIBADH-related"/>
</dbReference>
<dbReference type="InterPro" id="IPR006115">
    <property type="entry name" value="6PGDH_NADP-bd"/>
</dbReference>
<dbReference type="PANTHER" id="PTHR43580">
    <property type="entry name" value="OXIDOREDUCTASE GLYR1-RELATED"/>
    <property type="match status" value="1"/>
</dbReference>
<dbReference type="SMR" id="A0A848L3I6"/>
<organism evidence="5 6">
    <name type="scientific">Gordonia asplenii</name>
    <dbReference type="NCBI Taxonomy" id="2725283"/>
    <lineage>
        <taxon>Bacteria</taxon>
        <taxon>Bacillati</taxon>
        <taxon>Actinomycetota</taxon>
        <taxon>Actinomycetes</taxon>
        <taxon>Mycobacteriales</taxon>
        <taxon>Gordoniaceae</taxon>
        <taxon>Gordonia</taxon>
    </lineage>
</organism>
<sequence>MTTPNSTYDVLVVGCGLMGSALARALARKGHTVAAWNRTPEKARALADHGVTPIDDIDTAVRSTNLVVTCTATYDTTRSALDEVSTWADTTIVNVGTGTPDDADEMHRWVTARGADYLDGSILCYPEHIGTPDGLILVSGPAPTWDVNRSVLTALGHVTHVSSRIRGASILEVTMSGGFYIAALAAYVEAASYALEQGLTAGELTDVTQTVVDLLGSVTASTAADIEAKRYDTDQATIAVYSAGMGMCLDAMRRAGHRSRMIEASAELLSAAEAAGLGQQGFAAQATLCGSGR</sequence>
<dbReference type="InterPro" id="IPR048666">
    <property type="entry name" value="RedAm-like_C"/>
</dbReference>
<evidence type="ECO:0000313" key="6">
    <source>
        <dbReference type="Proteomes" id="UP000550729"/>
    </source>
</evidence>
<feature type="domain" description="6-phosphogluconate dehydrogenase NADP-binding" evidence="3">
    <location>
        <begin position="10"/>
        <end position="157"/>
    </location>
</feature>
<keyword evidence="6" id="KW-1185">Reference proteome</keyword>
<dbReference type="Gene3D" id="1.10.1040.10">
    <property type="entry name" value="N-(1-d-carboxylethyl)-l-norvaline Dehydrogenase, domain 2"/>
    <property type="match status" value="1"/>
</dbReference>
<dbReference type="SUPFAM" id="SSF51735">
    <property type="entry name" value="NAD(P)-binding Rossmann-fold domains"/>
    <property type="match status" value="1"/>
</dbReference>
<feature type="domain" description="NADPH-dependent reductive aminase-like C-terminal" evidence="4">
    <location>
        <begin position="180"/>
        <end position="285"/>
    </location>
</feature>
<dbReference type="InterPro" id="IPR036291">
    <property type="entry name" value="NAD(P)-bd_dom_sf"/>
</dbReference>
<keyword evidence="2" id="KW-0560">Oxidoreductase</keyword>
<dbReference type="InterPro" id="IPR051265">
    <property type="entry name" value="HIBADH-related_NP60_sf"/>
</dbReference>
<dbReference type="PIRSF" id="PIRSF000103">
    <property type="entry name" value="HIBADH"/>
    <property type="match status" value="1"/>
</dbReference>
<dbReference type="Proteomes" id="UP000550729">
    <property type="component" value="Unassembled WGS sequence"/>
</dbReference>
<evidence type="ECO:0000259" key="3">
    <source>
        <dbReference type="Pfam" id="PF03446"/>
    </source>
</evidence>
<dbReference type="Pfam" id="PF21761">
    <property type="entry name" value="RedAm-like_C"/>
    <property type="match status" value="1"/>
</dbReference>
<comment type="similarity">
    <text evidence="1">Belongs to the HIBADH-related family.</text>
</comment>
<dbReference type="GO" id="GO:0016491">
    <property type="term" value="F:oxidoreductase activity"/>
    <property type="evidence" value="ECO:0007669"/>
    <property type="project" value="UniProtKB-KW"/>
</dbReference>
<dbReference type="Pfam" id="PF03446">
    <property type="entry name" value="NAD_binding_2"/>
    <property type="match status" value="1"/>
</dbReference>
<evidence type="ECO:0000256" key="1">
    <source>
        <dbReference type="ARBA" id="ARBA00009080"/>
    </source>
</evidence>
<gene>
    <name evidence="5" type="ORF">HH308_18275</name>
</gene>
<accession>A0A848L3I6</accession>
<dbReference type="PANTHER" id="PTHR43580:SF2">
    <property type="entry name" value="CYTOKINE-LIKE NUCLEAR FACTOR N-PAC"/>
    <property type="match status" value="1"/>
</dbReference>
<dbReference type="SUPFAM" id="SSF48179">
    <property type="entry name" value="6-phosphogluconate dehydrogenase C-terminal domain-like"/>
    <property type="match status" value="1"/>
</dbReference>
<evidence type="ECO:0000256" key="2">
    <source>
        <dbReference type="ARBA" id="ARBA00023002"/>
    </source>
</evidence>